<evidence type="ECO:0000313" key="3">
    <source>
        <dbReference type="Proteomes" id="UP000326453"/>
    </source>
</evidence>
<proteinExistence type="predicted"/>
<evidence type="ECO:0008006" key="4">
    <source>
        <dbReference type="Google" id="ProtNLM"/>
    </source>
</evidence>
<name>A0AAE6NRF4_PARPN</name>
<organism evidence="2 3">
    <name type="scientific">Paracoccus pantotrophus</name>
    <name type="common">Thiosphaera pantotropha</name>
    <dbReference type="NCBI Taxonomy" id="82367"/>
    <lineage>
        <taxon>Bacteria</taxon>
        <taxon>Pseudomonadati</taxon>
        <taxon>Pseudomonadota</taxon>
        <taxon>Alphaproteobacteria</taxon>
        <taxon>Rhodobacterales</taxon>
        <taxon>Paracoccaceae</taxon>
        <taxon>Paracoccus</taxon>
    </lineage>
</organism>
<dbReference type="AlphaFoldDB" id="A0AAE6NRF4"/>
<dbReference type="Proteomes" id="UP000326453">
    <property type="component" value="Chromosome 2"/>
</dbReference>
<accession>A0AAE6NRF4</accession>
<dbReference type="GeneID" id="51369175"/>
<dbReference type="Gene3D" id="1.10.10.1320">
    <property type="entry name" value="Anti-sigma factor, zinc-finger domain"/>
    <property type="match status" value="1"/>
</dbReference>
<evidence type="ECO:0000313" key="2">
    <source>
        <dbReference type="EMBL" id="QFG34879.1"/>
    </source>
</evidence>
<dbReference type="InterPro" id="IPR041916">
    <property type="entry name" value="Anti_sigma_zinc_sf"/>
</dbReference>
<feature type="region of interest" description="Disordered" evidence="1">
    <location>
        <begin position="226"/>
        <end position="247"/>
    </location>
</feature>
<dbReference type="KEGG" id="ppan:ESD82_01300"/>
<protein>
    <recommendedName>
        <fullName evidence="4">Anti-sigma factor</fullName>
    </recommendedName>
</protein>
<reference evidence="2 3" key="1">
    <citation type="submission" date="2019-01" db="EMBL/GenBank/DDBJ databases">
        <title>Complete Genome Sequence and Annotation of the Paracoccus pantotrophus type strain DSM 2944.</title>
        <authorList>
            <person name="Bockwoldt J.A."/>
            <person name="Zimmermann M."/>
            <person name="Tiso T."/>
            <person name="Blank L.M."/>
        </authorList>
    </citation>
    <scope>NUCLEOTIDE SEQUENCE [LARGE SCALE GENOMIC DNA]</scope>
    <source>
        <strain evidence="2 3">DSM 2944</strain>
    </source>
</reference>
<sequence length="247" mass="26098">MQIDDETLMALADGELEPGRAEAVRRAVAADPELQRRLHRFAETRRLLGTLRTGAAGEDPLAGMIRAAASAAPEPAPQAAPCPPAPAPRAPAANLNRSPWLALAASAALAVLGLGWWEWSGRGGEGLPGAELAALDELPSGEVRVLADGTEISMIASFQLPEGQLCREYETARERMLRIVLACRDAEGWQARFAARSEADGADYRPASGPESIEATLAALDAGEPLTPRTRRWPCAPWPGNRSAAAA</sequence>
<dbReference type="RefSeq" id="WP_151208807.1">
    <property type="nucleotide sequence ID" value="NZ_CP044423.1"/>
</dbReference>
<evidence type="ECO:0000256" key="1">
    <source>
        <dbReference type="SAM" id="MobiDB-lite"/>
    </source>
</evidence>
<dbReference type="EMBL" id="CP044423">
    <property type="protein sequence ID" value="QFG34879.1"/>
    <property type="molecule type" value="Genomic_DNA"/>
</dbReference>
<gene>
    <name evidence="2" type="ORF">ESD82_01300</name>
</gene>